<sequence>MSKLGLLRTAIGSNPSAFRTVRTSGYGFNARRFSTESEPQETQDQAVDSFLRTSAPGSVYARLYGSTRNTLKTDIVNLLEGCNLGLEDVKVDYLRNYNPAAMLVHFSSTQAYEQANRTINRKGRLYKMERVGKPQWDSVAPYDGKTVLLQGVPRNAIFLDIERFLIGCEYDASSIQFFLRAGFPDKMATVRFPSQTQAMNCFITRNKGFCLNNRILVRVLQ</sequence>
<protein>
    <submittedName>
        <fullName evidence="1">Ribosomal protein</fullName>
    </submittedName>
</protein>
<reference evidence="2" key="1">
    <citation type="submission" date="2016-06" db="EMBL/GenBank/DDBJ databases">
        <title>Parallel loss of symbiosis genes in relatives of nitrogen-fixing non-legume Parasponia.</title>
        <authorList>
            <person name="Van Velzen R."/>
            <person name="Holmer R."/>
            <person name="Bu F."/>
            <person name="Rutten L."/>
            <person name="Van Zeijl A."/>
            <person name="Liu W."/>
            <person name="Santuari L."/>
            <person name="Cao Q."/>
            <person name="Sharma T."/>
            <person name="Shen D."/>
            <person name="Roswanjaya Y."/>
            <person name="Wardhani T."/>
            <person name="Kalhor M.S."/>
            <person name="Jansen J."/>
            <person name="Van den Hoogen J."/>
            <person name="Gungor B."/>
            <person name="Hartog M."/>
            <person name="Hontelez J."/>
            <person name="Verver J."/>
            <person name="Yang W.-C."/>
            <person name="Schijlen E."/>
            <person name="Repin R."/>
            <person name="Schilthuizen M."/>
            <person name="Schranz E."/>
            <person name="Heidstra R."/>
            <person name="Miyata K."/>
            <person name="Fedorova E."/>
            <person name="Kohlen W."/>
            <person name="Bisseling T."/>
            <person name="Smit S."/>
            <person name="Geurts R."/>
        </authorList>
    </citation>
    <scope>NUCLEOTIDE SEQUENCE [LARGE SCALE GENOMIC DNA]</scope>
    <source>
        <strain evidence="2">cv. WU1-14</strain>
    </source>
</reference>
<evidence type="ECO:0000313" key="1">
    <source>
        <dbReference type="EMBL" id="PON72798.1"/>
    </source>
</evidence>
<dbReference type="EMBL" id="JXTB01000037">
    <property type="protein sequence ID" value="PON72798.1"/>
    <property type="molecule type" value="Genomic_DNA"/>
</dbReference>
<dbReference type="PANTHER" id="PTHR48167">
    <property type="entry name" value="EXPRESSED PROTEIN"/>
    <property type="match status" value="1"/>
</dbReference>
<name>A0A2P5DHL0_PARAD</name>
<dbReference type="STRING" id="3476.A0A2P5DHL0"/>
<keyword evidence="1" id="KW-0689">Ribosomal protein</keyword>
<dbReference type="OrthoDB" id="2013327at2759"/>
<dbReference type="Proteomes" id="UP000237105">
    <property type="component" value="Unassembled WGS sequence"/>
</dbReference>
<keyword evidence="2" id="KW-1185">Reference proteome</keyword>
<dbReference type="PANTHER" id="PTHR48167:SF2">
    <property type="entry name" value="EXPRESSED PROTEIN"/>
    <property type="match status" value="1"/>
</dbReference>
<proteinExistence type="predicted"/>
<gene>
    <name evidence="1" type="ORF">PanWU01x14_062670</name>
</gene>
<accession>A0A2P5DHL0</accession>
<dbReference type="AlphaFoldDB" id="A0A2P5DHL0"/>
<comment type="caution">
    <text evidence="1">The sequence shown here is derived from an EMBL/GenBank/DDBJ whole genome shotgun (WGS) entry which is preliminary data.</text>
</comment>
<organism evidence="1 2">
    <name type="scientific">Parasponia andersonii</name>
    <name type="common">Sponia andersonii</name>
    <dbReference type="NCBI Taxonomy" id="3476"/>
    <lineage>
        <taxon>Eukaryota</taxon>
        <taxon>Viridiplantae</taxon>
        <taxon>Streptophyta</taxon>
        <taxon>Embryophyta</taxon>
        <taxon>Tracheophyta</taxon>
        <taxon>Spermatophyta</taxon>
        <taxon>Magnoliopsida</taxon>
        <taxon>eudicotyledons</taxon>
        <taxon>Gunneridae</taxon>
        <taxon>Pentapetalae</taxon>
        <taxon>rosids</taxon>
        <taxon>fabids</taxon>
        <taxon>Rosales</taxon>
        <taxon>Cannabaceae</taxon>
        <taxon>Parasponia</taxon>
    </lineage>
</organism>
<evidence type="ECO:0000313" key="2">
    <source>
        <dbReference type="Proteomes" id="UP000237105"/>
    </source>
</evidence>
<dbReference type="GO" id="GO:0005840">
    <property type="term" value="C:ribosome"/>
    <property type="evidence" value="ECO:0007669"/>
    <property type="project" value="UniProtKB-KW"/>
</dbReference>
<keyword evidence="1" id="KW-0687">Ribonucleoprotein</keyword>